<feature type="signal peptide" evidence="1">
    <location>
        <begin position="1"/>
        <end position="28"/>
    </location>
</feature>
<reference evidence="3" key="1">
    <citation type="journal article" date="2022" name="J Environ Chem Eng">
        <title>Biodegradation of petroleum oil using a constructed nonpathogenic and heavy metal-tolerant bacterial consortium isolated from marine sponges.</title>
        <authorList>
            <person name="Dechsakulwatana C."/>
            <person name="Rungsihiranrut A."/>
            <person name="Muangchinda C."/>
            <person name="Ningthoujam R."/>
            <person name="Klankeo P."/>
            <person name="Pinyakong O."/>
        </authorList>
    </citation>
    <scope>NUCLEOTIDE SEQUENCE [LARGE SCALE GENOMIC DNA]</scope>
    <source>
        <strain evidence="3">MO2-4</strain>
    </source>
</reference>
<keyword evidence="1" id="KW-0732">Signal</keyword>
<dbReference type="Proteomes" id="UP001185984">
    <property type="component" value="Unassembled WGS sequence"/>
</dbReference>
<evidence type="ECO:0000313" key="2">
    <source>
        <dbReference type="EMBL" id="MDV5824027.1"/>
    </source>
</evidence>
<evidence type="ECO:0000256" key="1">
    <source>
        <dbReference type="SAM" id="SignalP"/>
    </source>
</evidence>
<keyword evidence="3" id="KW-1185">Reference proteome</keyword>
<feature type="chain" id="PRO_5045332800" description="DUF4384 domain-containing protein" evidence="1">
    <location>
        <begin position="29"/>
        <end position="294"/>
    </location>
</feature>
<comment type="caution">
    <text evidence="2">The sequence shown here is derived from an EMBL/GenBank/DDBJ whole genome shotgun (WGS) entry which is preliminary data.</text>
</comment>
<evidence type="ECO:0008006" key="4">
    <source>
        <dbReference type="Google" id="ProtNLM"/>
    </source>
</evidence>
<proteinExistence type="predicted"/>
<gene>
    <name evidence="2" type="ORF">O0R41_10505</name>
</gene>
<dbReference type="RefSeq" id="WP_317516969.1">
    <property type="nucleotide sequence ID" value="NZ_JAPTHD010000003.1"/>
</dbReference>
<evidence type="ECO:0000313" key="3">
    <source>
        <dbReference type="Proteomes" id="UP001185984"/>
    </source>
</evidence>
<accession>A0ABU3ZXF6</accession>
<dbReference type="EMBL" id="JAPTHD010000003">
    <property type="protein sequence ID" value="MDV5824027.1"/>
    <property type="molecule type" value="Genomic_DNA"/>
</dbReference>
<organism evidence="2 3">
    <name type="scientific">Sphingobium naphthae</name>
    <dbReference type="NCBI Taxonomy" id="1886786"/>
    <lineage>
        <taxon>Bacteria</taxon>
        <taxon>Pseudomonadati</taxon>
        <taxon>Pseudomonadota</taxon>
        <taxon>Alphaproteobacteria</taxon>
        <taxon>Sphingomonadales</taxon>
        <taxon>Sphingomonadaceae</taxon>
        <taxon>Sphingobium</taxon>
    </lineage>
</organism>
<protein>
    <recommendedName>
        <fullName evidence="4">DUF4384 domain-containing protein</fullName>
    </recommendedName>
</protein>
<name>A0ABU3ZXF6_9SPHN</name>
<sequence length="294" mass="30980">MKPATAPRCLRLACLISAAHPGVFPAFAQEPPVVASSSATAAPTTNGLTYADIVDLAQAAPLVAHVRIRNSIALKAERAANVPQGYRRVYIEADVVGLIRGEGGISPSVTYLYDVPLDRRGKLPKLKKDEVIVFARPGGRPGEIQLVAPDAQIPATPESIARVRSILSALVAPDAPPRILGLGEAFHVAGTIAGEGETQIFLRTENGDPVSLSILRRPGQAPRWAVALGEIVDEAARPPEEGSLLWYRLACGLPPALPPQSVRTLSAPDAQAARADYQLVITALGPCRRSRSGG</sequence>